<evidence type="ECO:0000313" key="2">
    <source>
        <dbReference type="Proteomes" id="UP000343317"/>
    </source>
</evidence>
<evidence type="ECO:0008006" key="3">
    <source>
        <dbReference type="Google" id="ProtNLM"/>
    </source>
</evidence>
<proteinExistence type="predicted"/>
<keyword evidence="2" id="KW-1185">Reference proteome</keyword>
<sequence length="288" mass="32406">MNRLPHPAVDDAWALESLANNDALGSYPHLLMWVDAIAEGYEQYRASGGDALHVVKVPISQEVGDFLKGHYGSPPQDLAHIPLIREQSRHRLCPMCGSMRCGTLDHILPKADFSEFSIFSLNLVPACDCNNKRGRSTTGATPGARILHPYFDDCLSERLISASFEDLGVVPRIGLTILIDTTHPLFRAVEFHVKEIVGKSGILDYLLVRWSSFFEMPEQVVRALGEIPFSIIALRETLRRELEMLDRHHKGRNNWDSVFIHGLMQDDVLDWLFACLTRPGRAQNDPLL</sequence>
<dbReference type="Gene3D" id="1.10.30.50">
    <property type="match status" value="1"/>
</dbReference>
<reference evidence="1 2" key="1">
    <citation type="submission" date="2019-08" db="EMBL/GenBank/DDBJ databases">
        <authorList>
            <person name="Peeters C."/>
        </authorList>
    </citation>
    <scope>NUCLEOTIDE SEQUENCE [LARGE SCALE GENOMIC DNA]</scope>
    <source>
        <strain evidence="1 2">LMG 31112</strain>
    </source>
</reference>
<dbReference type="EMBL" id="CABPSM010000005">
    <property type="protein sequence ID" value="VVE04852.1"/>
    <property type="molecule type" value="Genomic_DNA"/>
</dbReference>
<name>A0A5E4UXV9_9BURK</name>
<protein>
    <recommendedName>
        <fullName evidence="3">HNH endonuclease</fullName>
    </recommendedName>
</protein>
<dbReference type="Proteomes" id="UP000343317">
    <property type="component" value="Unassembled WGS sequence"/>
</dbReference>
<organism evidence="1 2">
    <name type="scientific">Pandoraea horticolens</name>
    <dbReference type="NCBI Taxonomy" id="2508298"/>
    <lineage>
        <taxon>Bacteria</taxon>
        <taxon>Pseudomonadati</taxon>
        <taxon>Pseudomonadota</taxon>
        <taxon>Betaproteobacteria</taxon>
        <taxon>Burkholderiales</taxon>
        <taxon>Burkholderiaceae</taxon>
        <taxon>Pandoraea</taxon>
    </lineage>
</organism>
<dbReference type="InterPro" id="IPR003615">
    <property type="entry name" value="HNH_nuc"/>
</dbReference>
<dbReference type="CDD" id="cd00085">
    <property type="entry name" value="HNHc"/>
    <property type="match status" value="1"/>
</dbReference>
<gene>
    <name evidence="1" type="ORF">PHO31112_02328</name>
</gene>
<evidence type="ECO:0000313" key="1">
    <source>
        <dbReference type="EMBL" id="VVE04852.1"/>
    </source>
</evidence>
<accession>A0A5E4UXV9</accession>
<dbReference type="RefSeq" id="WP_150620627.1">
    <property type="nucleotide sequence ID" value="NZ_CABPSM010000005.1"/>
</dbReference>
<dbReference type="AlphaFoldDB" id="A0A5E4UXV9"/>